<sequence>MVTPHAETSRSVSGYLSDDAYIRRLSGAEMGSFCSVGTRCTVSAGQVLFRRGEIGQCMFIIDSGQIRLDFAGHMQNKTLGEREFFGELALFIGHHARMANAVAVTDCELWSVDQPGFDILLQSQPDRMVQFMRRSFSYLVASEQQLVLGLQRRNEDLIRAMESLRKTRGELTRAEDQVRTDDMTGLCNRRGLYAYLDNLSPPSGDLQLGLLLIDLDRFKQINDQCGHMVGDEVLCAVARVVSDAARNCDLACRLGGDEFALLCQVNTSGELCERANQILEGVRNLGFAEVDQPQLLASVSIGGGLCRYIDGWSVWYSDIDRALYSVKAIGGDGWHVSGLTDAET</sequence>
<dbReference type="NCBIfam" id="TIGR00254">
    <property type="entry name" value="GGDEF"/>
    <property type="match status" value="1"/>
</dbReference>
<protein>
    <recommendedName>
        <fullName evidence="2">diguanylate cyclase</fullName>
        <ecNumber evidence="2">2.7.7.65</ecNumber>
    </recommendedName>
</protein>
<dbReference type="SUPFAM" id="SSF55073">
    <property type="entry name" value="Nucleotide cyclase"/>
    <property type="match status" value="1"/>
</dbReference>
<dbReference type="CDD" id="cd01949">
    <property type="entry name" value="GGDEF"/>
    <property type="match status" value="1"/>
</dbReference>
<dbReference type="InterPro" id="IPR043128">
    <property type="entry name" value="Rev_trsase/Diguanyl_cyclase"/>
</dbReference>
<evidence type="ECO:0000259" key="6">
    <source>
        <dbReference type="PROSITE" id="PS50887"/>
    </source>
</evidence>
<dbReference type="EMBL" id="JACHET010000001">
    <property type="protein sequence ID" value="MBB6184717.1"/>
    <property type="molecule type" value="Genomic_DNA"/>
</dbReference>
<dbReference type="SMART" id="SM00267">
    <property type="entry name" value="GGDEF"/>
    <property type="match status" value="1"/>
</dbReference>
<evidence type="ECO:0000313" key="7">
    <source>
        <dbReference type="EMBL" id="MBB6184717.1"/>
    </source>
</evidence>
<dbReference type="GO" id="GO:0005886">
    <property type="term" value="C:plasma membrane"/>
    <property type="evidence" value="ECO:0007669"/>
    <property type="project" value="TreeGrafter"/>
</dbReference>
<dbReference type="InterPro" id="IPR050469">
    <property type="entry name" value="Diguanylate_Cyclase"/>
</dbReference>
<gene>
    <name evidence="7" type="ORF">HNQ86_002062</name>
</gene>
<dbReference type="Pfam" id="PF00027">
    <property type="entry name" value="cNMP_binding"/>
    <property type="match status" value="1"/>
</dbReference>
<feature type="coiled-coil region" evidence="4">
    <location>
        <begin position="147"/>
        <end position="177"/>
    </location>
</feature>
<dbReference type="GO" id="GO:0005737">
    <property type="term" value="C:cytoplasm"/>
    <property type="evidence" value="ECO:0007669"/>
    <property type="project" value="UniProtKB-SubCell"/>
</dbReference>
<dbReference type="EC" id="2.7.7.65" evidence="2"/>
<name>A0A841KLC4_9GAMM</name>
<comment type="caution">
    <text evidence="7">The sequence shown here is derived from an EMBL/GenBank/DDBJ whole genome shotgun (WGS) entry which is preliminary data.</text>
</comment>
<keyword evidence="4" id="KW-0175">Coiled coil</keyword>
<dbReference type="GO" id="GO:0043709">
    <property type="term" value="P:cell adhesion involved in single-species biofilm formation"/>
    <property type="evidence" value="ECO:0007669"/>
    <property type="project" value="TreeGrafter"/>
</dbReference>
<evidence type="ECO:0000313" key="8">
    <source>
        <dbReference type="Proteomes" id="UP000560000"/>
    </source>
</evidence>
<dbReference type="AlphaFoldDB" id="A0A841KLC4"/>
<organism evidence="7 8">
    <name type="scientific">Oleiagrimonas soli</name>
    <dbReference type="NCBI Taxonomy" id="1543381"/>
    <lineage>
        <taxon>Bacteria</taxon>
        <taxon>Pseudomonadati</taxon>
        <taxon>Pseudomonadota</taxon>
        <taxon>Gammaproteobacteria</taxon>
        <taxon>Lysobacterales</taxon>
        <taxon>Rhodanobacteraceae</taxon>
        <taxon>Oleiagrimonas</taxon>
    </lineage>
</organism>
<dbReference type="GO" id="GO:1902201">
    <property type="term" value="P:negative regulation of bacterial-type flagellum-dependent cell motility"/>
    <property type="evidence" value="ECO:0007669"/>
    <property type="project" value="TreeGrafter"/>
</dbReference>
<reference evidence="7 8" key="1">
    <citation type="submission" date="2020-08" db="EMBL/GenBank/DDBJ databases">
        <title>Genomic Encyclopedia of Type Strains, Phase IV (KMG-IV): sequencing the most valuable type-strain genomes for metagenomic binning, comparative biology and taxonomic classification.</title>
        <authorList>
            <person name="Goeker M."/>
        </authorList>
    </citation>
    <scope>NUCLEOTIDE SEQUENCE [LARGE SCALE GENOMIC DNA]</scope>
    <source>
        <strain evidence="7 8">DSM 107085</strain>
    </source>
</reference>
<dbReference type="Pfam" id="PF00990">
    <property type="entry name" value="GGDEF"/>
    <property type="match status" value="1"/>
</dbReference>
<dbReference type="InterPro" id="IPR000160">
    <property type="entry name" value="GGDEF_dom"/>
</dbReference>
<dbReference type="PROSITE" id="PS50887">
    <property type="entry name" value="GGDEF"/>
    <property type="match status" value="1"/>
</dbReference>
<evidence type="ECO:0000259" key="5">
    <source>
        <dbReference type="PROSITE" id="PS50042"/>
    </source>
</evidence>
<comment type="catalytic activity">
    <reaction evidence="3">
        <text>2 GTP = 3',3'-c-di-GMP + 2 diphosphate</text>
        <dbReference type="Rhea" id="RHEA:24898"/>
        <dbReference type="ChEBI" id="CHEBI:33019"/>
        <dbReference type="ChEBI" id="CHEBI:37565"/>
        <dbReference type="ChEBI" id="CHEBI:58805"/>
        <dbReference type="EC" id="2.7.7.65"/>
    </reaction>
</comment>
<dbReference type="InterPro" id="IPR018490">
    <property type="entry name" value="cNMP-bd_dom_sf"/>
</dbReference>
<evidence type="ECO:0000256" key="4">
    <source>
        <dbReference type="SAM" id="Coils"/>
    </source>
</evidence>
<comment type="subcellular location">
    <subcellularLocation>
        <location evidence="1">Cytoplasm</location>
    </subcellularLocation>
</comment>
<dbReference type="PROSITE" id="PS50042">
    <property type="entry name" value="CNMP_BINDING_3"/>
    <property type="match status" value="1"/>
</dbReference>
<dbReference type="RefSeq" id="WP_052394478.1">
    <property type="nucleotide sequence ID" value="NZ_JACHET010000001.1"/>
</dbReference>
<dbReference type="CDD" id="cd00038">
    <property type="entry name" value="CAP_ED"/>
    <property type="match status" value="1"/>
</dbReference>
<dbReference type="Proteomes" id="UP000560000">
    <property type="component" value="Unassembled WGS sequence"/>
</dbReference>
<dbReference type="InterPro" id="IPR000595">
    <property type="entry name" value="cNMP-bd_dom"/>
</dbReference>
<feature type="domain" description="Cyclic nucleotide-binding" evidence="5">
    <location>
        <begin position="21"/>
        <end position="121"/>
    </location>
</feature>
<evidence type="ECO:0000256" key="1">
    <source>
        <dbReference type="ARBA" id="ARBA00004496"/>
    </source>
</evidence>
<dbReference type="SMART" id="SM00100">
    <property type="entry name" value="cNMP"/>
    <property type="match status" value="1"/>
</dbReference>
<dbReference type="Gene3D" id="3.30.70.270">
    <property type="match status" value="1"/>
</dbReference>
<dbReference type="InterPro" id="IPR029787">
    <property type="entry name" value="Nucleotide_cyclase"/>
</dbReference>
<accession>A0A841KLC4</accession>
<dbReference type="PANTHER" id="PTHR45138:SF9">
    <property type="entry name" value="DIGUANYLATE CYCLASE DGCM-RELATED"/>
    <property type="match status" value="1"/>
</dbReference>
<dbReference type="PANTHER" id="PTHR45138">
    <property type="entry name" value="REGULATORY COMPONENTS OF SENSORY TRANSDUCTION SYSTEM"/>
    <property type="match status" value="1"/>
</dbReference>
<evidence type="ECO:0000256" key="2">
    <source>
        <dbReference type="ARBA" id="ARBA00012528"/>
    </source>
</evidence>
<dbReference type="Gene3D" id="2.60.120.10">
    <property type="entry name" value="Jelly Rolls"/>
    <property type="match status" value="1"/>
</dbReference>
<dbReference type="GO" id="GO:0052621">
    <property type="term" value="F:diguanylate cyclase activity"/>
    <property type="evidence" value="ECO:0007669"/>
    <property type="project" value="UniProtKB-EC"/>
</dbReference>
<proteinExistence type="predicted"/>
<evidence type="ECO:0000256" key="3">
    <source>
        <dbReference type="ARBA" id="ARBA00034247"/>
    </source>
</evidence>
<dbReference type="InterPro" id="IPR014710">
    <property type="entry name" value="RmlC-like_jellyroll"/>
</dbReference>
<dbReference type="SUPFAM" id="SSF51206">
    <property type="entry name" value="cAMP-binding domain-like"/>
    <property type="match status" value="1"/>
</dbReference>
<feature type="domain" description="GGDEF" evidence="6">
    <location>
        <begin position="206"/>
        <end position="339"/>
    </location>
</feature>